<feature type="region of interest" description="Disordered" evidence="1">
    <location>
        <begin position="1"/>
        <end position="109"/>
    </location>
</feature>
<reference evidence="2 3" key="1">
    <citation type="journal article" date="2018" name="Biotechnol. Biofuels">
        <title>Integrative visual omics of the white-rot fungus Polyporus brumalis exposes the biotechnological potential of its oxidative enzymes for delignifying raw plant biomass.</title>
        <authorList>
            <person name="Miyauchi S."/>
            <person name="Rancon A."/>
            <person name="Drula E."/>
            <person name="Hage H."/>
            <person name="Chaduli D."/>
            <person name="Favel A."/>
            <person name="Grisel S."/>
            <person name="Henrissat B."/>
            <person name="Herpoel-Gimbert I."/>
            <person name="Ruiz-Duenas F.J."/>
            <person name="Chevret D."/>
            <person name="Hainaut M."/>
            <person name="Lin J."/>
            <person name="Wang M."/>
            <person name="Pangilinan J."/>
            <person name="Lipzen A."/>
            <person name="Lesage-Meessen L."/>
            <person name="Navarro D."/>
            <person name="Riley R."/>
            <person name="Grigoriev I.V."/>
            <person name="Zhou S."/>
            <person name="Raouche S."/>
            <person name="Rosso M.N."/>
        </authorList>
    </citation>
    <scope>NUCLEOTIDE SEQUENCE [LARGE SCALE GENOMIC DNA]</scope>
    <source>
        <strain evidence="2 3">BRFM 1820</strain>
    </source>
</reference>
<sequence>MQGVCRSASHVPRTEPPGPPLDMLSSSQTPDRLDSWSHAYGREEHSPSPVDGRRHAARAWNTPALATSTSTSRQPSFSPAANKRPTDTPRRTLASKSPTHARSRTGHPQHLRTCTCVRCRSRRLRTAGPSGTTLPVPGPIVATNLERRQRAQLPPPRGLRH</sequence>
<feature type="compositionally biased region" description="Basic residues" evidence="1">
    <location>
        <begin position="99"/>
        <end position="109"/>
    </location>
</feature>
<dbReference type="Proteomes" id="UP000256964">
    <property type="component" value="Unassembled WGS sequence"/>
</dbReference>
<evidence type="ECO:0000313" key="2">
    <source>
        <dbReference type="EMBL" id="RDX47635.1"/>
    </source>
</evidence>
<gene>
    <name evidence="2" type="ORF">OH76DRAFT_724089</name>
</gene>
<accession>A0A371D526</accession>
<feature type="compositionally biased region" description="Basic and acidic residues" evidence="1">
    <location>
        <begin position="31"/>
        <end position="54"/>
    </location>
</feature>
<name>A0A371D526_9APHY</name>
<dbReference type="EMBL" id="KZ857417">
    <property type="protein sequence ID" value="RDX47635.1"/>
    <property type="molecule type" value="Genomic_DNA"/>
</dbReference>
<evidence type="ECO:0000256" key="1">
    <source>
        <dbReference type="SAM" id="MobiDB-lite"/>
    </source>
</evidence>
<proteinExistence type="predicted"/>
<protein>
    <submittedName>
        <fullName evidence="2">Uncharacterized protein</fullName>
    </submittedName>
</protein>
<dbReference type="AlphaFoldDB" id="A0A371D526"/>
<feature type="region of interest" description="Disordered" evidence="1">
    <location>
        <begin position="127"/>
        <end position="161"/>
    </location>
</feature>
<keyword evidence="3" id="KW-1185">Reference proteome</keyword>
<evidence type="ECO:0000313" key="3">
    <source>
        <dbReference type="Proteomes" id="UP000256964"/>
    </source>
</evidence>
<organism evidence="2 3">
    <name type="scientific">Lentinus brumalis</name>
    <dbReference type="NCBI Taxonomy" id="2498619"/>
    <lineage>
        <taxon>Eukaryota</taxon>
        <taxon>Fungi</taxon>
        <taxon>Dikarya</taxon>
        <taxon>Basidiomycota</taxon>
        <taxon>Agaricomycotina</taxon>
        <taxon>Agaricomycetes</taxon>
        <taxon>Polyporales</taxon>
        <taxon>Polyporaceae</taxon>
        <taxon>Lentinus</taxon>
    </lineage>
</organism>
<feature type="compositionally biased region" description="Polar residues" evidence="1">
    <location>
        <begin position="64"/>
        <end position="79"/>
    </location>
</feature>